<dbReference type="AlphaFoldDB" id="A0A1M6M871"/>
<sequence length="58" mass="6768">MPEGKYFSDKQNQILKLDDSVKIEISEKEEEAINSYAKEHNTSFKDFLKSLVEKSNDK</sequence>
<proteinExistence type="predicted"/>
<evidence type="ECO:0000313" key="2">
    <source>
        <dbReference type="Proteomes" id="UP000242497"/>
    </source>
</evidence>
<reference evidence="2" key="1">
    <citation type="submission" date="2016-11" db="EMBL/GenBank/DDBJ databases">
        <authorList>
            <person name="Varghese N."/>
            <person name="Submissions S."/>
        </authorList>
    </citation>
    <scope>NUCLEOTIDE SEQUENCE [LARGE SCALE GENOMIC DNA]</scope>
    <source>
        <strain evidence="2">DSM 15518</strain>
    </source>
</reference>
<evidence type="ECO:0000313" key="1">
    <source>
        <dbReference type="EMBL" id="SHJ79636.1"/>
    </source>
</evidence>
<gene>
    <name evidence="1" type="ORF">SAMN02744037_00848</name>
</gene>
<accession>A0A1M6M871</accession>
<keyword evidence="2" id="KW-1185">Reference proteome</keyword>
<name>A0A1M6M871_9FIRM</name>
<protein>
    <submittedName>
        <fullName evidence="1">Uncharacterized protein</fullName>
    </submittedName>
</protein>
<dbReference type="RefSeq" id="WP_159428945.1">
    <property type="nucleotide sequence ID" value="NZ_FRAE01000014.1"/>
</dbReference>
<organism evidence="1 2">
    <name type="scientific">Tepidibacter formicigenes DSM 15518</name>
    <dbReference type="NCBI Taxonomy" id="1123349"/>
    <lineage>
        <taxon>Bacteria</taxon>
        <taxon>Bacillati</taxon>
        <taxon>Bacillota</taxon>
        <taxon>Clostridia</taxon>
        <taxon>Peptostreptococcales</taxon>
        <taxon>Peptostreptococcaceae</taxon>
        <taxon>Tepidibacter</taxon>
    </lineage>
</organism>
<dbReference type="EMBL" id="FRAE01000014">
    <property type="protein sequence ID" value="SHJ79636.1"/>
    <property type="molecule type" value="Genomic_DNA"/>
</dbReference>
<dbReference type="Proteomes" id="UP000242497">
    <property type="component" value="Unassembled WGS sequence"/>
</dbReference>